<protein>
    <recommendedName>
        <fullName evidence="5">Periplasmic protein</fullName>
    </recommendedName>
</protein>
<dbReference type="Proteomes" id="UP000000939">
    <property type="component" value="Chromosome"/>
</dbReference>
<name>D5V499_ARCNC</name>
<feature type="compositionally biased region" description="Basic and acidic residues" evidence="1">
    <location>
        <begin position="95"/>
        <end position="104"/>
    </location>
</feature>
<dbReference type="AlphaFoldDB" id="D5V499"/>
<dbReference type="HOGENOM" id="CLU_2244351_0_0_7"/>
<evidence type="ECO:0000256" key="1">
    <source>
        <dbReference type="SAM" id="MobiDB-lite"/>
    </source>
</evidence>
<feature type="region of interest" description="Disordered" evidence="1">
    <location>
        <begin position="28"/>
        <end position="104"/>
    </location>
</feature>
<accession>D5V499</accession>
<dbReference type="RefSeq" id="WP_013133977.1">
    <property type="nucleotide sequence ID" value="NC_014166.1"/>
</dbReference>
<feature type="signal peptide" evidence="2">
    <location>
        <begin position="1"/>
        <end position="20"/>
    </location>
</feature>
<feature type="compositionally biased region" description="Low complexity" evidence="1">
    <location>
        <begin position="32"/>
        <end position="43"/>
    </location>
</feature>
<proteinExistence type="predicted"/>
<sequence length="104" mass="10764" precursor="true">MKKLIMLVAALLFTVGVAFADGKTGSCGAGKCGDSSKSMMKKGMSSKEMKKAGSCGTGKCGDSKKDMMKKDHMKGDMMKKSGNKASGSCGAGKCGDSKMKKDMK</sequence>
<keyword evidence="4" id="KW-1185">Reference proteome</keyword>
<gene>
    <name evidence="3" type="ordered locus">Arnit_0165</name>
</gene>
<evidence type="ECO:0000256" key="2">
    <source>
        <dbReference type="SAM" id="SignalP"/>
    </source>
</evidence>
<keyword evidence="2" id="KW-0732">Signal</keyword>
<dbReference type="KEGG" id="ant:Arnit_0165"/>
<feature type="chain" id="PRO_5003078007" description="Periplasmic protein" evidence="2">
    <location>
        <begin position="21"/>
        <end position="104"/>
    </location>
</feature>
<dbReference type="EMBL" id="CP001999">
    <property type="protein sequence ID" value="ADG91832.1"/>
    <property type="molecule type" value="Genomic_DNA"/>
</dbReference>
<dbReference type="STRING" id="572480.Arnit_0165"/>
<evidence type="ECO:0000313" key="4">
    <source>
        <dbReference type="Proteomes" id="UP000000939"/>
    </source>
</evidence>
<feature type="compositionally biased region" description="Basic and acidic residues" evidence="1">
    <location>
        <begin position="61"/>
        <end position="79"/>
    </location>
</feature>
<reference evidence="3 4" key="1">
    <citation type="journal article" date="2010" name="Stand. Genomic Sci.">
        <title>Complete genome sequence of Arcobacter nitrofigilis type strain (CI).</title>
        <authorList>
            <person name="Pati A."/>
            <person name="Gronow S."/>
            <person name="Lapidus A."/>
            <person name="Copeland A."/>
            <person name="Glavina Del Rio T."/>
            <person name="Nolan M."/>
            <person name="Lucas S."/>
            <person name="Tice H."/>
            <person name="Cheng J.F."/>
            <person name="Han C."/>
            <person name="Chertkov O."/>
            <person name="Bruce D."/>
            <person name="Tapia R."/>
            <person name="Goodwin L."/>
            <person name="Pitluck S."/>
            <person name="Liolios K."/>
            <person name="Ivanova N."/>
            <person name="Mavromatis K."/>
            <person name="Chen A."/>
            <person name="Palaniappan K."/>
            <person name="Land M."/>
            <person name="Hauser L."/>
            <person name="Chang Y.J."/>
            <person name="Jeffries C.D."/>
            <person name="Detter J.C."/>
            <person name="Rohde M."/>
            <person name="Goker M."/>
            <person name="Bristow J."/>
            <person name="Eisen J.A."/>
            <person name="Markowitz V."/>
            <person name="Hugenholtz P."/>
            <person name="Klenk H.P."/>
            <person name="Kyrpides N.C."/>
        </authorList>
    </citation>
    <scope>NUCLEOTIDE SEQUENCE [LARGE SCALE GENOMIC DNA]</scope>
    <source>
        <strain evidence="4">ATCC 33309 / DSM 7299 / CCUG 15893 / LMG 7604 / NCTC 12251 / CI</strain>
    </source>
</reference>
<evidence type="ECO:0000313" key="3">
    <source>
        <dbReference type="EMBL" id="ADG91832.1"/>
    </source>
</evidence>
<evidence type="ECO:0008006" key="5">
    <source>
        <dbReference type="Google" id="ProtNLM"/>
    </source>
</evidence>
<organism evidence="3 4">
    <name type="scientific">Arcobacter nitrofigilis (strain ATCC 33309 / DSM 7299 / CCUG 15893 / LMG 7604 / NCTC 12251 / CI)</name>
    <name type="common">Campylobacter nitrofigilis</name>
    <dbReference type="NCBI Taxonomy" id="572480"/>
    <lineage>
        <taxon>Bacteria</taxon>
        <taxon>Pseudomonadati</taxon>
        <taxon>Campylobacterota</taxon>
        <taxon>Epsilonproteobacteria</taxon>
        <taxon>Campylobacterales</taxon>
        <taxon>Arcobacteraceae</taxon>
        <taxon>Arcobacter</taxon>
    </lineage>
</organism>